<dbReference type="InterPro" id="IPR044974">
    <property type="entry name" value="Disease_R_plants"/>
</dbReference>
<feature type="domain" description="Disease resistance protein Roq1-like winged-helix" evidence="2">
    <location>
        <begin position="2"/>
        <end position="35"/>
    </location>
</feature>
<evidence type="ECO:0000313" key="4">
    <source>
        <dbReference type="Proteomes" id="UP000289738"/>
    </source>
</evidence>
<dbReference type="GO" id="GO:0006952">
    <property type="term" value="P:defense response"/>
    <property type="evidence" value="ECO:0007669"/>
    <property type="project" value="InterPro"/>
</dbReference>
<keyword evidence="4" id="KW-1185">Reference proteome</keyword>
<dbReference type="PANTHER" id="PTHR11017:SF431">
    <property type="entry name" value="ADP-RIBOSYL CYCLASE_CYCLIC ADP-RIBOSE HYDROLASE"/>
    <property type="match status" value="1"/>
</dbReference>
<dbReference type="AlphaFoldDB" id="A0A444Z8F1"/>
<proteinExistence type="predicted"/>
<gene>
    <name evidence="3" type="ORF">Ahy_B05g078889</name>
</gene>
<dbReference type="InterPro" id="IPR058192">
    <property type="entry name" value="WHD_ROQ1-like"/>
</dbReference>
<organism evidence="3 4">
    <name type="scientific">Arachis hypogaea</name>
    <name type="common">Peanut</name>
    <dbReference type="NCBI Taxonomy" id="3818"/>
    <lineage>
        <taxon>Eukaryota</taxon>
        <taxon>Viridiplantae</taxon>
        <taxon>Streptophyta</taxon>
        <taxon>Embryophyta</taxon>
        <taxon>Tracheophyta</taxon>
        <taxon>Spermatophyta</taxon>
        <taxon>Magnoliopsida</taxon>
        <taxon>eudicotyledons</taxon>
        <taxon>Gunneridae</taxon>
        <taxon>Pentapetalae</taxon>
        <taxon>rosids</taxon>
        <taxon>fabids</taxon>
        <taxon>Fabales</taxon>
        <taxon>Fabaceae</taxon>
        <taxon>Papilionoideae</taxon>
        <taxon>50 kb inversion clade</taxon>
        <taxon>dalbergioids sensu lato</taxon>
        <taxon>Dalbergieae</taxon>
        <taxon>Pterocarpus clade</taxon>
        <taxon>Arachis</taxon>
    </lineage>
</organism>
<dbReference type="Proteomes" id="UP000289738">
    <property type="component" value="Chromosome B05"/>
</dbReference>
<accession>A0A444Z8F1</accession>
<dbReference type="PANTHER" id="PTHR11017">
    <property type="entry name" value="LEUCINE-RICH REPEAT-CONTAINING PROTEIN"/>
    <property type="match status" value="1"/>
</dbReference>
<sequence>MRVLIDKSLVKIEDDRVMLHDLIQYTGREIVRQESEEPRGRSRIWNFEDAKRVLEQDKGSHKIEIIKLAFPKADEKLNWDGVAFMKMNNLRTIVINKGDFSDSPKHLPNSLKVLKWRGYPSQIFPFDFYPKEIAILWLPDSSISSLISFFQKQKASTIQEEFMNLRVLNFSNCQHLEQIPDLSVAPHLEELSFCWCKNLTEVYKSVGLLNKLRMLDAKGCCKLRSFADLMLPALQQLRISSCSSLESFPEILGKMEKFPPSIRYITRLERLELWHSKIVLLPSSIFLMKELKCLRIQNCDGLLLHSQEKVEEQISSVVFSNQQHFDFRNCNVSNEFLQRSVPWLVNVKELNLSSNTGGDEEDDLRRNQQQQFKAQAMKRMILAFRVLIGPGTRLGTKFRFATSASRCWLQRGIGGARSSLRLLNWRRKGLQDNYGSRS</sequence>
<dbReference type="Gene3D" id="3.80.10.10">
    <property type="entry name" value="Ribonuclease Inhibitor"/>
    <property type="match status" value="2"/>
</dbReference>
<protein>
    <recommendedName>
        <fullName evidence="2">Disease resistance protein Roq1-like winged-helix domain-containing protein</fullName>
    </recommendedName>
</protein>
<reference evidence="3 4" key="1">
    <citation type="submission" date="2019-01" db="EMBL/GenBank/DDBJ databases">
        <title>Sequencing of cultivated peanut Arachis hypogaea provides insights into genome evolution and oil improvement.</title>
        <authorList>
            <person name="Chen X."/>
        </authorList>
    </citation>
    <scope>NUCLEOTIDE SEQUENCE [LARGE SCALE GENOMIC DNA]</scope>
    <source>
        <strain evidence="4">cv. Fuhuasheng</strain>
        <tissue evidence="3">Leaves</tissue>
    </source>
</reference>
<keyword evidence="1" id="KW-0677">Repeat</keyword>
<name>A0A444Z8F1_ARAHY</name>
<dbReference type="Pfam" id="PF23282">
    <property type="entry name" value="WHD_ROQ1"/>
    <property type="match status" value="1"/>
</dbReference>
<evidence type="ECO:0000259" key="2">
    <source>
        <dbReference type="Pfam" id="PF23282"/>
    </source>
</evidence>
<dbReference type="EMBL" id="SDMP01000015">
    <property type="protein sequence ID" value="RYR10441.1"/>
    <property type="molecule type" value="Genomic_DNA"/>
</dbReference>
<dbReference type="SUPFAM" id="SSF52058">
    <property type="entry name" value="L domain-like"/>
    <property type="match status" value="1"/>
</dbReference>
<evidence type="ECO:0000313" key="3">
    <source>
        <dbReference type="EMBL" id="RYR10441.1"/>
    </source>
</evidence>
<dbReference type="InterPro" id="IPR032675">
    <property type="entry name" value="LRR_dom_sf"/>
</dbReference>
<dbReference type="STRING" id="3818.A0A444Z8F1"/>
<evidence type="ECO:0000256" key="1">
    <source>
        <dbReference type="ARBA" id="ARBA00022737"/>
    </source>
</evidence>
<comment type="caution">
    <text evidence="3">The sequence shown here is derived from an EMBL/GenBank/DDBJ whole genome shotgun (WGS) entry which is preliminary data.</text>
</comment>